<dbReference type="GO" id="GO:0005847">
    <property type="term" value="C:mRNA cleavage and polyadenylation specificity factor complex"/>
    <property type="evidence" value="ECO:0007669"/>
    <property type="project" value="TreeGrafter"/>
</dbReference>
<dbReference type="GO" id="GO:0006398">
    <property type="term" value="P:mRNA 3'-end processing by stem-loop binding and cleavage"/>
    <property type="evidence" value="ECO:0007669"/>
    <property type="project" value="EnsemblMetazoa"/>
</dbReference>
<dbReference type="EMBL" id="CH916369">
    <property type="protein sequence ID" value="EDV93803.1"/>
    <property type="molecule type" value="Genomic_DNA"/>
</dbReference>
<dbReference type="Pfam" id="PF05182">
    <property type="entry name" value="Fip1"/>
    <property type="match status" value="1"/>
</dbReference>
<dbReference type="Pfam" id="PF01846">
    <property type="entry name" value="FF"/>
    <property type="match status" value="1"/>
</dbReference>
<accession>B4JH96</accession>
<name>B4JH96_DROGR</name>
<organism evidence="8">
    <name type="scientific">Drosophila grimshawi</name>
    <name type="common">Hawaiian fruit fly</name>
    <name type="synonym">Idiomyia grimshawi</name>
    <dbReference type="NCBI Taxonomy" id="7222"/>
    <lineage>
        <taxon>Eukaryota</taxon>
        <taxon>Metazoa</taxon>
        <taxon>Ecdysozoa</taxon>
        <taxon>Arthropoda</taxon>
        <taxon>Hexapoda</taxon>
        <taxon>Insecta</taxon>
        <taxon>Pterygota</taxon>
        <taxon>Neoptera</taxon>
        <taxon>Endopterygota</taxon>
        <taxon>Diptera</taxon>
        <taxon>Brachycera</taxon>
        <taxon>Muscomorpha</taxon>
        <taxon>Ephydroidea</taxon>
        <taxon>Drosophilidae</taxon>
        <taxon>Drosophila</taxon>
        <taxon>Hawaiian Drosophila</taxon>
    </lineage>
</organism>
<dbReference type="GO" id="GO:0017022">
    <property type="term" value="F:myosin binding"/>
    <property type="evidence" value="ECO:0007669"/>
    <property type="project" value="EnsemblMetazoa"/>
</dbReference>
<feature type="domain" description="FF" evidence="6">
    <location>
        <begin position="579"/>
        <end position="633"/>
    </location>
</feature>
<feature type="compositionally biased region" description="Pro residues" evidence="5">
    <location>
        <begin position="477"/>
        <end position="490"/>
    </location>
</feature>
<feature type="compositionally biased region" description="Basic and acidic residues" evidence="5">
    <location>
        <begin position="720"/>
        <end position="729"/>
    </location>
</feature>
<feature type="compositionally biased region" description="Low complexity" evidence="5">
    <location>
        <begin position="491"/>
        <end position="524"/>
    </location>
</feature>
<dbReference type="Gene3D" id="1.10.10.440">
    <property type="entry name" value="FF domain"/>
    <property type="match status" value="1"/>
</dbReference>
<dbReference type="SMR" id="B4JH96"/>
<gene>
    <name evidence="7" type="primary">Dgri\GH18090</name>
    <name evidence="7" type="ORF">Dgri_GH18090</name>
</gene>
<comment type="subcellular location">
    <subcellularLocation>
        <location evidence="1">Nucleus</location>
    </subcellularLocation>
</comment>
<evidence type="ECO:0000313" key="7">
    <source>
        <dbReference type="EMBL" id="EDV93803.1"/>
    </source>
</evidence>
<feature type="compositionally biased region" description="Low complexity" evidence="5">
    <location>
        <begin position="453"/>
        <end position="476"/>
    </location>
</feature>
<dbReference type="SMART" id="SM00441">
    <property type="entry name" value="FF"/>
    <property type="match status" value="1"/>
</dbReference>
<feature type="compositionally biased region" description="Low complexity" evidence="5">
    <location>
        <begin position="541"/>
        <end position="554"/>
    </location>
</feature>
<feature type="compositionally biased region" description="Polar residues" evidence="5">
    <location>
        <begin position="12"/>
        <end position="28"/>
    </location>
</feature>
<keyword evidence="4" id="KW-0539">Nucleus</keyword>
<feature type="compositionally biased region" description="Low complexity" evidence="5">
    <location>
        <begin position="730"/>
        <end position="741"/>
    </location>
</feature>
<dbReference type="PANTHER" id="PTHR13484:SF0">
    <property type="entry name" value="PRE-MRNA 3'-END-PROCESSING FACTOR FIP1"/>
    <property type="match status" value="1"/>
</dbReference>
<protein>
    <submittedName>
        <fullName evidence="7">GH18090</fullName>
    </submittedName>
</protein>
<feature type="region of interest" description="Disordered" evidence="5">
    <location>
        <begin position="636"/>
        <end position="757"/>
    </location>
</feature>
<evidence type="ECO:0000313" key="8">
    <source>
        <dbReference type="Proteomes" id="UP000001070"/>
    </source>
</evidence>
<keyword evidence="8" id="KW-1185">Reference proteome</keyword>
<proteinExistence type="inferred from homology"/>
<evidence type="ECO:0000256" key="1">
    <source>
        <dbReference type="ARBA" id="ARBA00004123"/>
    </source>
</evidence>
<feature type="compositionally biased region" description="Acidic residues" evidence="5">
    <location>
        <begin position="117"/>
        <end position="127"/>
    </location>
</feature>
<sequence>MADDTNEDSWLYGTSNPDSTTNEMTNGSDPLAAEHEALAAVTGEKPGTAGLLPPFPKAELLEFADDFEDPAKEMEEDEEALPDTTDNSKASVAPATALDAGSAGASNDRIEVGSPDIDAEMADDMTEEGTSSTTVQRKERNGSGSEEDDDDDSDDDINVVIGDIKSAPSTYNIKQRPNLLAGATAADKAKPSAQAGKFSIEDFEGAGTINGVAVHEFSIDSLEEKPWRKPGADITDYFNYGFNEETWRAYCERQKRFRVAESGVGLASLTQNVNQSAASMMMPDGSSSGSGNISGGVGGGGGGGGGGVGGNLIMGGPMGMGGSMHHHQHQQQQQPLMVMGGDGAMQMPPPGMPPMMQHQPRPGMGMMARPPRPISTTGGVKENAIQVMTAECREYSRGGPGPMAPNFPPPGASDEPYFHEPEPFDYGYEPTQESQWGNDNAGWVPTGIKELTPGPAHHPSQQQQQQTPPQLGMPPQLNVPPPQMGGPPPQLRGQHAPPGMMPPNMRMPHNMGMGPPPGMIRMPHNMNMGPQQRMPVGGSNSGNSNNSNMPSSSSSDRRSDSYDDDRERRRREKDKQLKKEQLRKDFLDMLRERHDIERHTRWYDIKKKFETDPRYRALESAYREEYFEDYLHILKEEKRKEREHKERDRERSTRDRRSRDKDKEKEKEKEKEKDKDKEKEKEKDKDKDKDKEKEKEKDSSRREIRSRSREKSSRRKSKSREKERSERNSKQSSSSTSGSSSRTEKKKSHRKDKEEEE</sequence>
<evidence type="ECO:0000256" key="4">
    <source>
        <dbReference type="ARBA" id="ARBA00023242"/>
    </source>
</evidence>
<dbReference type="Proteomes" id="UP000001070">
    <property type="component" value="Unassembled WGS sequence"/>
</dbReference>
<dbReference type="HOGENOM" id="CLU_411782_0_0_1"/>
<dbReference type="eggNOG" id="KOG0155">
    <property type="taxonomic scope" value="Eukaryota"/>
</dbReference>
<dbReference type="AlphaFoldDB" id="B4JH96"/>
<dbReference type="InterPro" id="IPR036517">
    <property type="entry name" value="FF_domain_sf"/>
</dbReference>
<dbReference type="PANTHER" id="PTHR13484">
    <property type="entry name" value="FIP1-LIKE 1 PROTEIN"/>
    <property type="match status" value="1"/>
</dbReference>
<dbReference type="OMA" id="PQMRMGM"/>
<keyword evidence="3" id="KW-0507">mRNA processing</keyword>
<dbReference type="PROSITE" id="PS51676">
    <property type="entry name" value="FF"/>
    <property type="match status" value="1"/>
</dbReference>
<reference evidence="7 8" key="1">
    <citation type="journal article" date="2007" name="Nature">
        <title>Evolution of genes and genomes on the Drosophila phylogeny.</title>
        <authorList>
            <consortium name="Drosophila 12 Genomes Consortium"/>
            <person name="Clark A.G."/>
            <person name="Eisen M.B."/>
            <person name="Smith D.R."/>
            <person name="Bergman C.M."/>
            <person name="Oliver B."/>
            <person name="Markow T.A."/>
            <person name="Kaufman T.C."/>
            <person name="Kellis M."/>
            <person name="Gelbart W."/>
            <person name="Iyer V.N."/>
            <person name="Pollard D.A."/>
            <person name="Sackton T.B."/>
            <person name="Larracuente A.M."/>
            <person name="Singh N.D."/>
            <person name="Abad J.P."/>
            <person name="Abt D.N."/>
            <person name="Adryan B."/>
            <person name="Aguade M."/>
            <person name="Akashi H."/>
            <person name="Anderson W.W."/>
            <person name="Aquadro C.F."/>
            <person name="Ardell D.H."/>
            <person name="Arguello R."/>
            <person name="Artieri C.G."/>
            <person name="Barbash D.A."/>
            <person name="Barker D."/>
            <person name="Barsanti P."/>
            <person name="Batterham P."/>
            <person name="Batzoglou S."/>
            <person name="Begun D."/>
            <person name="Bhutkar A."/>
            <person name="Blanco E."/>
            <person name="Bosak S.A."/>
            <person name="Bradley R.K."/>
            <person name="Brand A.D."/>
            <person name="Brent M.R."/>
            <person name="Brooks A.N."/>
            <person name="Brown R.H."/>
            <person name="Butlin R.K."/>
            <person name="Caggese C."/>
            <person name="Calvi B.R."/>
            <person name="Bernardo de Carvalho A."/>
            <person name="Caspi A."/>
            <person name="Castrezana S."/>
            <person name="Celniker S.E."/>
            <person name="Chang J.L."/>
            <person name="Chapple C."/>
            <person name="Chatterji S."/>
            <person name="Chinwalla A."/>
            <person name="Civetta A."/>
            <person name="Clifton S.W."/>
            <person name="Comeron J.M."/>
            <person name="Costello J.C."/>
            <person name="Coyne J.A."/>
            <person name="Daub J."/>
            <person name="David R.G."/>
            <person name="Delcher A.L."/>
            <person name="Delehaunty K."/>
            <person name="Do C.B."/>
            <person name="Ebling H."/>
            <person name="Edwards K."/>
            <person name="Eickbush T."/>
            <person name="Evans J.D."/>
            <person name="Filipski A."/>
            <person name="Findeiss S."/>
            <person name="Freyhult E."/>
            <person name="Fulton L."/>
            <person name="Fulton R."/>
            <person name="Garcia A.C."/>
            <person name="Gardiner A."/>
            <person name="Garfield D.A."/>
            <person name="Garvin B.E."/>
            <person name="Gibson G."/>
            <person name="Gilbert D."/>
            <person name="Gnerre S."/>
            <person name="Godfrey J."/>
            <person name="Good R."/>
            <person name="Gotea V."/>
            <person name="Gravely B."/>
            <person name="Greenberg A.J."/>
            <person name="Griffiths-Jones S."/>
            <person name="Gross S."/>
            <person name="Guigo R."/>
            <person name="Gustafson E.A."/>
            <person name="Haerty W."/>
            <person name="Hahn M.W."/>
            <person name="Halligan D.L."/>
            <person name="Halpern A.L."/>
            <person name="Halter G.M."/>
            <person name="Han M.V."/>
            <person name="Heger A."/>
            <person name="Hillier L."/>
            <person name="Hinrichs A.S."/>
            <person name="Holmes I."/>
            <person name="Hoskins R.A."/>
            <person name="Hubisz M.J."/>
            <person name="Hultmark D."/>
            <person name="Huntley M.A."/>
            <person name="Jaffe D.B."/>
            <person name="Jagadeeshan S."/>
            <person name="Jeck W.R."/>
            <person name="Johnson J."/>
            <person name="Jones C.D."/>
            <person name="Jordan W.C."/>
            <person name="Karpen G.H."/>
            <person name="Kataoka E."/>
            <person name="Keightley P.D."/>
            <person name="Kheradpour P."/>
            <person name="Kirkness E.F."/>
            <person name="Koerich L.B."/>
            <person name="Kristiansen K."/>
            <person name="Kudrna D."/>
            <person name="Kulathinal R.J."/>
            <person name="Kumar S."/>
            <person name="Kwok R."/>
            <person name="Lander E."/>
            <person name="Langley C.H."/>
            <person name="Lapoint R."/>
            <person name="Lazzaro B.P."/>
            <person name="Lee S.J."/>
            <person name="Levesque L."/>
            <person name="Li R."/>
            <person name="Lin C.F."/>
            <person name="Lin M.F."/>
            <person name="Lindblad-Toh K."/>
            <person name="Llopart A."/>
            <person name="Long M."/>
            <person name="Low L."/>
            <person name="Lozovsky E."/>
            <person name="Lu J."/>
            <person name="Luo M."/>
            <person name="Machado C.A."/>
            <person name="Makalowski W."/>
            <person name="Marzo M."/>
            <person name="Matsuda M."/>
            <person name="Matzkin L."/>
            <person name="McAllister B."/>
            <person name="McBride C.S."/>
            <person name="McKernan B."/>
            <person name="McKernan K."/>
            <person name="Mendez-Lago M."/>
            <person name="Minx P."/>
            <person name="Mollenhauer M.U."/>
            <person name="Montooth K."/>
            <person name="Mount S.M."/>
            <person name="Mu X."/>
            <person name="Myers E."/>
            <person name="Negre B."/>
            <person name="Newfeld S."/>
            <person name="Nielsen R."/>
            <person name="Noor M.A."/>
            <person name="O'Grady P."/>
            <person name="Pachter L."/>
            <person name="Papaceit M."/>
            <person name="Parisi M.J."/>
            <person name="Parisi M."/>
            <person name="Parts L."/>
            <person name="Pedersen J.S."/>
            <person name="Pesole G."/>
            <person name="Phillippy A.M."/>
            <person name="Ponting C.P."/>
            <person name="Pop M."/>
            <person name="Porcelli D."/>
            <person name="Powell J.R."/>
            <person name="Prohaska S."/>
            <person name="Pruitt K."/>
            <person name="Puig M."/>
            <person name="Quesneville H."/>
            <person name="Ram K.R."/>
            <person name="Rand D."/>
            <person name="Rasmussen M.D."/>
            <person name="Reed L.K."/>
            <person name="Reenan R."/>
            <person name="Reily A."/>
            <person name="Remington K.A."/>
            <person name="Rieger T.T."/>
            <person name="Ritchie M.G."/>
            <person name="Robin C."/>
            <person name="Rogers Y.H."/>
            <person name="Rohde C."/>
            <person name="Rozas J."/>
            <person name="Rubenfield M.J."/>
            <person name="Ruiz A."/>
            <person name="Russo S."/>
            <person name="Salzberg S.L."/>
            <person name="Sanchez-Gracia A."/>
            <person name="Saranga D.J."/>
            <person name="Sato H."/>
            <person name="Schaeffer S.W."/>
            <person name="Schatz M.C."/>
            <person name="Schlenke T."/>
            <person name="Schwartz R."/>
            <person name="Segarra C."/>
            <person name="Singh R.S."/>
            <person name="Sirot L."/>
            <person name="Sirota M."/>
            <person name="Sisneros N.B."/>
            <person name="Smith C.D."/>
            <person name="Smith T.F."/>
            <person name="Spieth J."/>
            <person name="Stage D.E."/>
            <person name="Stark A."/>
            <person name="Stephan W."/>
            <person name="Strausberg R.L."/>
            <person name="Strempel S."/>
            <person name="Sturgill D."/>
            <person name="Sutton G."/>
            <person name="Sutton G.G."/>
            <person name="Tao W."/>
            <person name="Teichmann S."/>
            <person name="Tobari Y.N."/>
            <person name="Tomimura Y."/>
            <person name="Tsolas J.M."/>
            <person name="Valente V.L."/>
            <person name="Venter E."/>
            <person name="Venter J.C."/>
            <person name="Vicario S."/>
            <person name="Vieira F.G."/>
            <person name="Vilella A.J."/>
            <person name="Villasante A."/>
            <person name="Walenz B."/>
            <person name="Wang J."/>
            <person name="Wasserman M."/>
            <person name="Watts T."/>
            <person name="Wilson D."/>
            <person name="Wilson R.K."/>
            <person name="Wing R.A."/>
            <person name="Wolfner M.F."/>
            <person name="Wong A."/>
            <person name="Wong G.K."/>
            <person name="Wu C.I."/>
            <person name="Wu G."/>
            <person name="Yamamoto D."/>
            <person name="Yang H.P."/>
            <person name="Yang S.P."/>
            <person name="Yorke J.A."/>
            <person name="Yoshida K."/>
            <person name="Zdobnov E."/>
            <person name="Zhang P."/>
            <person name="Zhang Y."/>
            <person name="Zimin A.V."/>
            <person name="Baldwin J."/>
            <person name="Abdouelleil A."/>
            <person name="Abdulkadir J."/>
            <person name="Abebe A."/>
            <person name="Abera B."/>
            <person name="Abreu J."/>
            <person name="Acer S.C."/>
            <person name="Aftuck L."/>
            <person name="Alexander A."/>
            <person name="An P."/>
            <person name="Anderson E."/>
            <person name="Anderson S."/>
            <person name="Arachi H."/>
            <person name="Azer M."/>
            <person name="Bachantsang P."/>
            <person name="Barry A."/>
            <person name="Bayul T."/>
            <person name="Berlin A."/>
            <person name="Bessette D."/>
            <person name="Bloom T."/>
            <person name="Blye J."/>
            <person name="Boguslavskiy L."/>
            <person name="Bonnet C."/>
            <person name="Boukhgalter B."/>
            <person name="Bourzgui I."/>
            <person name="Brown A."/>
            <person name="Cahill P."/>
            <person name="Channer S."/>
            <person name="Cheshatsang Y."/>
            <person name="Chuda L."/>
            <person name="Citroen M."/>
            <person name="Collymore A."/>
            <person name="Cooke P."/>
            <person name="Costello M."/>
            <person name="D'Aco K."/>
            <person name="Daza R."/>
            <person name="De Haan G."/>
            <person name="DeGray S."/>
            <person name="DeMaso C."/>
            <person name="Dhargay N."/>
            <person name="Dooley K."/>
            <person name="Dooley E."/>
            <person name="Doricent M."/>
            <person name="Dorje P."/>
            <person name="Dorjee K."/>
            <person name="Dupes A."/>
            <person name="Elong R."/>
            <person name="Falk J."/>
            <person name="Farina A."/>
            <person name="Faro S."/>
            <person name="Ferguson D."/>
            <person name="Fisher S."/>
            <person name="Foley C.D."/>
            <person name="Franke A."/>
            <person name="Friedrich D."/>
            <person name="Gadbois L."/>
            <person name="Gearin G."/>
            <person name="Gearin C.R."/>
            <person name="Giannoukos G."/>
            <person name="Goode T."/>
            <person name="Graham J."/>
            <person name="Grandbois E."/>
            <person name="Grewal S."/>
            <person name="Gyaltsen K."/>
            <person name="Hafez N."/>
            <person name="Hagos B."/>
            <person name="Hall J."/>
            <person name="Henson C."/>
            <person name="Hollinger A."/>
            <person name="Honan T."/>
            <person name="Huard M.D."/>
            <person name="Hughes L."/>
            <person name="Hurhula B."/>
            <person name="Husby M.E."/>
            <person name="Kamat A."/>
            <person name="Kanga B."/>
            <person name="Kashin S."/>
            <person name="Khazanovich D."/>
            <person name="Kisner P."/>
            <person name="Lance K."/>
            <person name="Lara M."/>
            <person name="Lee W."/>
            <person name="Lennon N."/>
            <person name="Letendre F."/>
            <person name="LeVine R."/>
            <person name="Lipovsky A."/>
            <person name="Liu X."/>
            <person name="Liu J."/>
            <person name="Liu S."/>
            <person name="Lokyitsang T."/>
            <person name="Lokyitsang Y."/>
            <person name="Lubonja R."/>
            <person name="Lui A."/>
            <person name="MacDonald P."/>
            <person name="Magnisalis V."/>
            <person name="Maru K."/>
            <person name="Matthews C."/>
            <person name="McCusker W."/>
            <person name="McDonough S."/>
            <person name="Mehta T."/>
            <person name="Meldrim J."/>
            <person name="Meneus L."/>
            <person name="Mihai O."/>
            <person name="Mihalev A."/>
            <person name="Mihova T."/>
            <person name="Mittelman R."/>
            <person name="Mlenga V."/>
            <person name="Montmayeur A."/>
            <person name="Mulrain L."/>
            <person name="Navidi A."/>
            <person name="Naylor J."/>
            <person name="Negash T."/>
            <person name="Nguyen T."/>
            <person name="Nguyen N."/>
            <person name="Nicol R."/>
            <person name="Norbu C."/>
            <person name="Norbu N."/>
            <person name="Novod N."/>
            <person name="O'Neill B."/>
            <person name="Osman S."/>
            <person name="Markiewicz E."/>
            <person name="Oyono O.L."/>
            <person name="Patti C."/>
            <person name="Phunkhang P."/>
            <person name="Pierre F."/>
            <person name="Priest M."/>
            <person name="Raghuraman S."/>
            <person name="Rege F."/>
            <person name="Reyes R."/>
            <person name="Rise C."/>
            <person name="Rogov P."/>
            <person name="Ross K."/>
            <person name="Ryan E."/>
            <person name="Settipalli S."/>
            <person name="Shea T."/>
            <person name="Sherpa N."/>
            <person name="Shi L."/>
            <person name="Shih D."/>
            <person name="Sparrow T."/>
            <person name="Spaulding J."/>
            <person name="Stalker J."/>
            <person name="Stange-Thomann N."/>
            <person name="Stavropoulos S."/>
            <person name="Stone C."/>
            <person name="Strader C."/>
            <person name="Tesfaye S."/>
            <person name="Thomson T."/>
            <person name="Thoulutsang Y."/>
            <person name="Thoulutsang D."/>
            <person name="Topham K."/>
            <person name="Topping I."/>
            <person name="Tsamla T."/>
            <person name="Vassiliev H."/>
            <person name="Vo A."/>
            <person name="Wangchuk T."/>
            <person name="Wangdi T."/>
            <person name="Weiand M."/>
            <person name="Wilkinson J."/>
            <person name="Wilson A."/>
            <person name="Yadav S."/>
            <person name="Young G."/>
            <person name="Yu Q."/>
            <person name="Zembek L."/>
            <person name="Zhong D."/>
            <person name="Zimmer A."/>
            <person name="Zwirko Z."/>
            <person name="Jaffe D.B."/>
            <person name="Alvarez P."/>
            <person name="Brockman W."/>
            <person name="Butler J."/>
            <person name="Chin C."/>
            <person name="Gnerre S."/>
            <person name="Grabherr M."/>
            <person name="Kleber M."/>
            <person name="Mauceli E."/>
            <person name="MacCallum I."/>
        </authorList>
    </citation>
    <scope>NUCLEOTIDE SEQUENCE [LARGE SCALE GENOMIC DNA]</scope>
    <source>
        <strain evidence="8">Tucson 15287-2541.00</strain>
    </source>
</reference>
<dbReference type="eggNOG" id="KOG1049">
    <property type="taxonomic scope" value="Eukaryota"/>
</dbReference>
<feature type="region of interest" description="Disordered" evidence="5">
    <location>
        <begin position="1"/>
        <end position="156"/>
    </location>
</feature>
<feature type="compositionally biased region" description="Acidic residues" evidence="5">
    <location>
        <begin position="145"/>
        <end position="156"/>
    </location>
</feature>
<dbReference type="OrthoDB" id="1917198at2759"/>
<evidence type="ECO:0000259" key="6">
    <source>
        <dbReference type="PROSITE" id="PS51676"/>
    </source>
</evidence>
<feature type="compositionally biased region" description="Acidic residues" evidence="5">
    <location>
        <begin position="62"/>
        <end position="81"/>
    </location>
</feature>
<dbReference type="GO" id="GO:0045944">
    <property type="term" value="P:positive regulation of transcription by RNA polymerase II"/>
    <property type="evidence" value="ECO:0007669"/>
    <property type="project" value="EnsemblMetazoa"/>
</dbReference>
<dbReference type="FunCoup" id="B4JH96">
    <property type="interactions" value="156"/>
</dbReference>
<evidence type="ECO:0000256" key="5">
    <source>
        <dbReference type="SAM" id="MobiDB-lite"/>
    </source>
</evidence>
<dbReference type="InterPro" id="IPR002713">
    <property type="entry name" value="FF_domain"/>
</dbReference>
<dbReference type="InParanoid" id="B4JH96"/>
<dbReference type="InterPro" id="IPR007854">
    <property type="entry name" value="Fip1_dom"/>
</dbReference>
<dbReference type="FunFam" id="1.10.10.440:FF:000038">
    <property type="entry name" value="Uncharacterized protein, isoform B"/>
    <property type="match status" value="1"/>
</dbReference>
<evidence type="ECO:0000256" key="2">
    <source>
        <dbReference type="ARBA" id="ARBA00007459"/>
    </source>
</evidence>
<dbReference type="STRING" id="7222.B4JH96"/>
<comment type="similarity">
    <text evidence="2">Belongs to the FIP1 family.</text>
</comment>
<feature type="compositionally biased region" description="Basic and acidic residues" evidence="5">
    <location>
        <begin position="636"/>
        <end position="711"/>
    </location>
</feature>
<dbReference type="InterPro" id="IPR051187">
    <property type="entry name" value="Pre-mRNA_3'-end_processing_reg"/>
</dbReference>
<dbReference type="KEGG" id="dgr:6564344"/>
<evidence type="ECO:0000256" key="3">
    <source>
        <dbReference type="ARBA" id="ARBA00022664"/>
    </source>
</evidence>
<feature type="region of interest" description="Disordered" evidence="5">
    <location>
        <begin position="432"/>
        <end position="616"/>
    </location>
</feature>
<feature type="compositionally biased region" description="Basic and acidic residues" evidence="5">
    <location>
        <begin position="555"/>
        <end position="616"/>
    </location>
</feature>
<dbReference type="SUPFAM" id="SSF81698">
    <property type="entry name" value="FF domain"/>
    <property type="match status" value="1"/>
</dbReference>
<dbReference type="PhylomeDB" id="B4JH96"/>